<evidence type="ECO:0000313" key="4">
    <source>
        <dbReference type="Proteomes" id="UP000184532"/>
    </source>
</evidence>
<dbReference type="Gene3D" id="2.30.30.730">
    <property type="match status" value="1"/>
</dbReference>
<keyword evidence="4" id="KW-1185">Reference proteome</keyword>
<dbReference type="InterPro" id="IPR049280">
    <property type="entry name" value="DUF6852"/>
</dbReference>
<feature type="domain" description="DUF6852" evidence="2">
    <location>
        <begin position="51"/>
        <end position="120"/>
    </location>
</feature>
<dbReference type="AlphaFoldDB" id="A0A1M5HR23"/>
<dbReference type="EMBL" id="FQWL01000001">
    <property type="protein sequence ID" value="SHG18375.1"/>
    <property type="molecule type" value="Genomic_DNA"/>
</dbReference>
<reference evidence="4" key="1">
    <citation type="submission" date="2016-11" db="EMBL/GenBank/DDBJ databases">
        <authorList>
            <person name="Varghese N."/>
            <person name="Submissions S."/>
        </authorList>
    </citation>
    <scope>NUCLEOTIDE SEQUENCE [LARGE SCALE GENOMIC DNA]</scope>
    <source>
        <strain evidence="4">DSM 22638</strain>
    </source>
</reference>
<feature type="domain" description="DUF5606" evidence="1">
    <location>
        <begin position="3"/>
        <end position="48"/>
    </location>
</feature>
<protein>
    <submittedName>
        <fullName evidence="3">Uncharacterized protein</fullName>
    </submittedName>
</protein>
<evidence type="ECO:0000259" key="2">
    <source>
        <dbReference type="Pfam" id="PF21186"/>
    </source>
</evidence>
<dbReference type="Pfam" id="PF18347">
    <property type="entry name" value="DUF5606"/>
    <property type="match status" value="1"/>
</dbReference>
<dbReference type="OrthoDB" id="675198at2"/>
<dbReference type="Proteomes" id="UP000184532">
    <property type="component" value="Unassembled WGS sequence"/>
</dbReference>
<name>A0A1M5HR23_9FLAO</name>
<dbReference type="InterPro" id="IPR041218">
    <property type="entry name" value="DUF5606"/>
</dbReference>
<gene>
    <name evidence="3" type="ORF">SAMN04488116_0140</name>
</gene>
<dbReference type="Pfam" id="PF21186">
    <property type="entry name" value="DUF6852"/>
    <property type="match status" value="1"/>
</dbReference>
<dbReference type="Gene3D" id="1.10.10.1650">
    <property type="match status" value="1"/>
</dbReference>
<organism evidence="3 4">
    <name type="scientific">Flagellimonas flava</name>
    <dbReference type="NCBI Taxonomy" id="570519"/>
    <lineage>
        <taxon>Bacteria</taxon>
        <taxon>Pseudomonadati</taxon>
        <taxon>Bacteroidota</taxon>
        <taxon>Flavobacteriia</taxon>
        <taxon>Flavobacteriales</taxon>
        <taxon>Flavobacteriaceae</taxon>
        <taxon>Flagellimonas</taxon>
    </lineage>
</organism>
<evidence type="ECO:0000259" key="1">
    <source>
        <dbReference type="Pfam" id="PF18347"/>
    </source>
</evidence>
<sequence>MALDKILSIAGRPGLYKLLTQTRSGFVGESLLDGKRVSVGMRNNVSVLSEIAIYTLEEEVPLREVFQKIVEKEGGKKTSISHKAAKIELEEYFFEILPNYDEDRVYASDIKKIVQWYNLLLENKITDFSDPKDEEVAVTSDEEE</sequence>
<accession>A0A1M5HR23</accession>
<dbReference type="InterPro" id="IPR049281">
    <property type="entry name" value="BVU_3817-like_C_sf"/>
</dbReference>
<proteinExistence type="predicted"/>
<dbReference type="STRING" id="570519.SAMN04488116_0140"/>
<dbReference type="InterPro" id="IPR049282">
    <property type="entry name" value="BVU_3817_N_sf"/>
</dbReference>
<evidence type="ECO:0000313" key="3">
    <source>
        <dbReference type="EMBL" id="SHG18375.1"/>
    </source>
</evidence>
<dbReference type="RefSeq" id="WP_073176002.1">
    <property type="nucleotide sequence ID" value="NZ_FQWL01000001.1"/>
</dbReference>